<dbReference type="InterPro" id="IPR011009">
    <property type="entry name" value="Kinase-like_dom_sf"/>
</dbReference>
<keyword evidence="2" id="KW-0723">Serine/threonine-protein kinase</keyword>
<keyword evidence="8" id="KW-0812">Transmembrane</keyword>
<dbReference type="PANTHER" id="PTHR43289">
    <property type="entry name" value="MITOGEN-ACTIVATED PROTEIN KINASE KINASE KINASE 20-RELATED"/>
    <property type="match status" value="1"/>
</dbReference>
<dbReference type="Gene3D" id="2.60.120.260">
    <property type="entry name" value="Galactose-binding domain-like"/>
    <property type="match status" value="1"/>
</dbReference>
<proteinExistence type="predicted"/>
<dbReference type="Gene3D" id="1.10.510.10">
    <property type="entry name" value="Transferase(Phosphotransferase) domain 1"/>
    <property type="match status" value="1"/>
</dbReference>
<dbReference type="EC" id="2.7.11.1" evidence="1"/>
<evidence type="ECO:0000256" key="2">
    <source>
        <dbReference type="ARBA" id="ARBA00022527"/>
    </source>
</evidence>
<dbReference type="Pfam" id="PF00069">
    <property type="entry name" value="Pkinase"/>
    <property type="match status" value="1"/>
</dbReference>
<keyword evidence="6" id="KW-0067">ATP-binding</keyword>
<evidence type="ECO:0000313" key="11">
    <source>
        <dbReference type="Proteomes" id="UP001216390"/>
    </source>
</evidence>
<evidence type="ECO:0000256" key="6">
    <source>
        <dbReference type="ARBA" id="ARBA00022840"/>
    </source>
</evidence>
<evidence type="ECO:0000256" key="1">
    <source>
        <dbReference type="ARBA" id="ARBA00012513"/>
    </source>
</evidence>
<dbReference type="InterPro" id="IPR000719">
    <property type="entry name" value="Prot_kinase_dom"/>
</dbReference>
<name>A0AAE9Y9X7_9ACTN</name>
<sequence length="525" mass="54722">MGPPPPDAGAAGTMRRGSVIAGRYRLDHPLATGGMARVWTATDEVLGRRVAVKLLLEHYLADASFVRRFRAEALAAARLTHPSVVAVYDTCSDDGVEAIVMELVDGSTLRAHMDARGPLPAEEACRIAGRVAEALAVAHKAQIVHRDIKPANVLLSTSGRVVVTDFGIAKASEVGDLTTDRQMLGTAKYLAPEQVEGAPVDGRSDLYALGVVLFEMLCGRVPFLSDTEAATALARLHQDPPPPRSLRPDLSPELEQVVLRLLARDPDDRWPDAASLARTLGAVAAGNALPPLPAPPAPRPAPAARATAAAPSPAPHGAPVAPGPPPRAPAPPPTDVAPAERGPRRRGAPTVFVVALLALAALVVGALAWRLLSPGGTEQVRPAATAFDPFGTDGENDPDEGRASDGDPATTWSTETYNDGPVVADYKEGGDGVGLALDLGEERAVDELVLTSPSTGWDARVYVLADAPAADVASWGEPAATGEDLPADARFALDGAEGRYVLLWITRTTDEGQVVVAEASVEART</sequence>
<dbReference type="AlphaFoldDB" id="A0AAE9Y9X7"/>
<dbReference type="SMART" id="SM00220">
    <property type="entry name" value="S_TKc"/>
    <property type="match status" value="1"/>
</dbReference>
<dbReference type="CDD" id="cd14014">
    <property type="entry name" value="STKc_PknB_like"/>
    <property type="match status" value="1"/>
</dbReference>
<protein>
    <recommendedName>
        <fullName evidence="1">non-specific serine/threonine protein kinase</fullName>
        <ecNumber evidence="1">2.7.11.1</ecNumber>
    </recommendedName>
</protein>
<dbReference type="GO" id="GO:0004674">
    <property type="term" value="F:protein serine/threonine kinase activity"/>
    <property type="evidence" value="ECO:0007669"/>
    <property type="project" value="UniProtKB-KW"/>
</dbReference>
<evidence type="ECO:0000256" key="7">
    <source>
        <dbReference type="SAM" id="MobiDB-lite"/>
    </source>
</evidence>
<evidence type="ECO:0000256" key="3">
    <source>
        <dbReference type="ARBA" id="ARBA00022679"/>
    </source>
</evidence>
<feature type="compositionally biased region" description="Low complexity" evidence="7">
    <location>
        <begin position="302"/>
        <end position="311"/>
    </location>
</feature>
<feature type="compositionally biased region" description="Pro residues" evidence="7">
    <location>
        <begin position="291"/>
        <end position="301"/>
    </location>
</feature>
<evidence type="ECO:0000256" key="5">
    <source>
        <dbReference type="ARBA" id="ARBA00022777"/>
    </source>
</evidence>
<feature type="region of interest" description="Disordered" evidence="7">
    <location>
        <begin position="291"/>
        <end position="344"/>
    </location>
</feature>
<dbReference type="RefSeq" id="WP_272736616.1">
    <property type="nucleotide sequence ID" value="NZ_CP116942.1"/>
</dbReference>
<evidence type="ECO:0000256" key="4">
    <source>
        <dbReference type="ARBA" id="ARBA00022741"/>
    </source>
</evidence>
<gene>
    <name evidence="10" type="ORF">PO878_21635</name>
</gene>
<dbReference type="EMBL" id="CP116942">
    <property type="protein sequence ID" value="WCO67094.1"/>
    <property type="molecule type" value="Genomic_DNA"/>
</dbReference>
<keyword evidence="4" id="KW-0547">Nucleotide-binding</keyword>
<dbReference type="GO" id="GO:0005524">
    <property type="term" value="F:ATP binding"/>
    <property type="evidence" value="ECO:0007669"/>
    <property type="project" value="UniProtKB-KW"/>
</dbReference>
<reference evidence="10" key="1">
    <citation type="submission" date="2023-01" db="EMBL/GenBank/DDBJ databases">
        <title>The diversity of Class Acidimicrobiia in South China Sea sediment environments and the proposal of Iamia marina sp. nov., a novel species of the genus Iamia.</title>
        <authorList>
            <person name="He Y."/>
            <person name="Tian X."/>
        </authorList>
    </citation>
    <scope>NUCLEOTIDE SEQUENCE</scope>
    <source>
        <strain evidence="10">DSM 19957</strain>
    </source>
</reference>
<evidence type="ECO:0000313" key="10">
    <source>
        <dbReference type="EMBL" id="WCO67094.1"/>
    </source>
</evidence>
<dbReference type="PANTHER" id="PTHR43289:SF6">
    <property type="entry name" value="SERINE_THREONINE-PROTEIN KINASE NEKL-3"/>
    <property type="match status" value="1"/>
</dbReference>
<dbReference type="PROSITE" id="PS50011">
    <property type="entry name" value="PROTEIN_KINASE_DOM"/>
    <property type="match status" value="1"/>
</dbReference>
<organism evidence="10 11">
    <name type="scientific">Iamia majanohamensis</name>
    <dbReference type="NCBI Taxonomy" id="467976"/>
    <lineage>
        <taxon>Bacteria</taxon>
        <taxon>Bacillati</taxon>
        <taxon>Actinomycetota</taxon>
        <taxon>Acidimicrobiia</taxon>
        <taxon>Acidimicrobiales</taxon>
        <taxon>Iamiaceae</taxon>
        <taxon>Iamia</taxon>
    </lineage>
</organism>
<keyword evidence="5 10" id="KW-0418">Kinase</keyword>
<dbReference type="FunFam" id="1.10.510.10:FF:000021">
    <property type="entry name" value="Serine/threonine protein kinase"/>
    <property type="match status" value="1"/>
</dbReference>
<feature type="domain" description="Protein kinase" evidence="9">
    <location>
        <begin position="24"/>
        <end position="292"/>
    </location>
</feature>
<keyword evidence="8" id="KW-1133">Transmembrane helix</keyword>
<dbReference type="InterPro" id="IPR008271">
    <property type="entry name" value="Ser/Thr_kinase_AS"/>
</dbReference>
<dbReference type="Gene3D" id="3.30.200.20">
    <property type="entry name" value="Phosphorylase Kinase, domain 1"/>
    <property type="match status" value="1"/>
</dbReference>
<evidence type="ECO:0000259" key="9">
    <source>
        <dbReference type="PROSITE" id="PS50011"/>
    </source>
</evidence>
<dbReference type="Proteomes" id="UP001216390">
    <property type="component" value="Chromosome"/>
</dbReference>
<dbReference type="SUPFAM" id="SSF56112">
    <property type="entry name" value="Protein kinase-like (PK-like)"/>
    <property type="match status" value="1"/>
</dbReference>
<feature type="transmembrane region" description="Helical" evidence="8">
    <location>
        <begin position="351"/>
        <end position="372"/>
    </location>
</feature>
<keyword evidence="11" id="KW-1185">Reference proteome</keyword>
<feature type="compositionally biased region" description="Pro residues" evidence="7">
    <location>
        <begin position="312"/>
        <end position="335"/>
    </location>
</feature>
<dbReference type="PROSITE" id="PS00108">
    <property type="entry name" value="PROTEIN_KINASE_ST"/>
    <property type="match status" value="1"/>
</dbReference>
<accession>A0AAE9Y9X7</accession>
<keyword evidence="3" id="KW-0808">Transferase</keyword>
<feature type="region of interest" description="Disordered" evidence="7">
    <location>
        <begin position="381"/>
        <end position="419"/>
    </location>
</feature>
<evidence type="ECO:0000256" key="8">
    <source>
        <dbReference type="SAM" id="Phobius"/>
    </source>
</evidence>
<dbReference type="KEGG" id="ima:PO878_21635"/>
<keyword evidence="8" id="KW-0472">Membrane</keyword>